<comment type="similarity">
    <text evidence="1">Belongs to the glycosyl hydrolase 13 family.</text>
</comment>
<keyword evidence="2" id="KW-0378">Hydrolase</keyword>
<dbReference type="Pfam" id="PF02922">
    <property type="entry name" value="CBM_48"/>
    <property type="match status" value="1"/>
</dbReference>
<dbReference type="NCBIfam" id="TIGR02100">
    <property type="entry name" value="glgX_debranch"/>
    <property type="match status" value="1"/>
</dbReference>
<dbReference type="GO" id="GO:0005980">
    <property type="term" value="P:glycogen catabolic process"/>
    <property type="evidence" value="ECO:0007669"/>
    <property type="project" value="InterPro"/>
</dbReference>
<dbReference type="Gene3D" id="2.60.40.10">
    <property type="entry name" value="Immunoglobulins"/>
    <property type="match status" value="1"/>
</dbReference>
<dbReference type="SMART" id="SM00642">
    <property type="entry name" value="Aamy"/>
    <property type="match status" value="1"/>
</dbReference>
<feature type="region of interest" description="Disordered" evidence="5">
    <location>
        <begin position="479"/>
        <end position="499"/>
    </location>
</feature>
<reference evidence="7" key="2">
    <citation type="submission" date="2020-08" db="EMBL/GenBank/DDBJ databases">
        <authorList>
            <person name="Chen M."/>
            <person name="Teng W."/>
            <person name="Zhao L."/>
            <person name="Hu C."/>
            <person name="Zhou Y."/>
            <person name="Han B."/>
            <person name="Song L."/>
            <person name="Shu W."/>
        </authorList>
    </citation>
    <scope>NUCLEOTIDE SEQUENCE</scope>
    <source>
        <strain evidence="7">FACHB-1375</strain>
    </source>
</reference>
<feature type="compositionally biased region" description="Low complexity" evidence="5">
    <location>
        <begin position="479"/>
        <end position="494"/>
    </location>
</feature>
<dbReference type="SUPFAM" id="SSF51445">
    <property type="entry name" value="(Trans)glycosidases"/>
    <property type="match status" value="1"/>
</dbReference>
<dbReference type="GO" id="GO:0004135">
    <property type="term" value="F:amylo-alpha-1,6-glucosidase activity"/>
    <property type="evidence" value="ECO:0007669"/>
    <property type="project" value="InterPro"/>
</dbReference>
<dbReference type="SUPFAM" id="SSF51011">
    <property type="entry name" value="Glycosyl hydrolase domain"/>
    <property type="match status" value="1"/>
</dbReference>
<dbReference type="RefSeq" id="WP_190461292.1">
    <property type="nucleotide sequence ID" value="NZ_JACJPW010000002.1"/>
</dbReference>
<organism evidence="7 8">
    <name type="scientific">Aerosakkonema funiforme FACHB-1375</name>
    <dbReference type="NCBI Taxonomy" id="2949571"/>
    <lineage>
        <taxon>Bacteria</taxon>
        <taxon>Bacillati</taxon>
        <taxon>Cyanobacteriota</taxon>
        <taxon>Cyanophyceae</taxon>
        <taxon>Oscillatoriophycideae</taxon>
        <taxon>Aerosakkonematales</taxon>
        <taxon>Aerosakkonemataceae</taxon>
        <taxon>Aerosakkonema</taxon>
    </lineage>
</organism>
<evidence type="ECO:0000313" key="8">
    <source>
        <dbReference type="Proteomes" id="UP000641646"/>
    </source>
</evidence>
<dbReference type="InterPro" id="IPR004193">
    <property type="entry name" value="Glyco_hydro_13_N"/>
</dbReference>
<dbReference type="InterPro" id="IPR013780">
    <property type="entry name" value="Glyco_hydro_b"/>
</dbReference>
<comment type="caution">
    <text evidence="7">The sequence shown here is derived from an EMBL/GenBank/DDBJ whole genome shotgun (WGS) entry which is preliminary data.</text>
</comment>
<name>A0A926ZGG1_9CYAN</name>
<dbReference type="InterPro" id="IPR017853">
    <property type="entry name" value="GH"/>
</dbReference>
<reference evidence="7" key="1">
    <citation type="journal article" date="2015" name="ISME J.">
        <title>Draft Genome Sequence of Streptomyces incarnatus NRRL8089, which Produces the Nucleoside Antibiotic Sinefungin.</title>
        <authorList>
            <person name="Oshima K."/>
            <person name="Hattori M."/>
            <person name="Shimizu H."/>
            <person name="Fukuda K."/>
            <person name="Nemoto M."/>
            <person name="Inagaki K."/>
            <person name="Tamura T."/>
        </authorList>
    </citation>
    <scope>NUCLEOTIDE SEQUENCE</scope>
    <source>
        <strain evidence="7">FACHB-1375</strain>
    </source>
</reference>
<dbReference type="CDD" id="cd11234">
    <property type="entry name" value="E_set_GDE_N"/>
    <property type="match status" value="1"/>
</dbReference>
<evidence type="ECO:0000256" key="5">
    <source>
        <dbReference type="SAM" id="MobiDB-lite"/>
    </source>
</evidence>
<protein>
    <submittedName>
        <fullName evidence="7">Glycogen debranching protein GlgX</fullName>
    </submittedName>
</protein>
<dbReference type="Pfam" id="PF00128">
    <property type="entry name" value="Alpha-amylase"/>
    <property type="match status" value="1"/>
</dbReference>
<sequence length="705" mass="79856">MDYGRIDIHPTHTYGDFKLRRGRPSPFGATLVPGGVNFSIFSSYAKSCILVLFQKHAKEPMAEIPFPDEFRIGNVFSMIVFDLDYENIEYGYRMDGPFNPKEGHWFDSSKILMDPYAKLIGGRDVWGETPDWSDIYHHRARIALDDFDWGDDRPLEIPPEDLVIYEMHVRSFTKHPSSQVKHPGTFAGIKDKIPYIKELGVNAIELMPVYEFDEFENSRPNPVRPGETLLNYWGYSTVGFFAPKAGYAATGKLGMQVDELKTLVKELHKNGMEVILDVVFNHTAEGNEYGPYISFRGIDNKTYYMLTPDGYYYNFSGCGNTLNCNNPIVRNIVLDCLRYWASEYHIDGFRFDLASILGRDPRGFPLPNPPLLETLAFDPILAKCKLIAEAWDAGGLYQVGSFPAFGRWAEWNGKYRDTARKFLKGDASAGEMAPRLTGSPDLYAWEGRGPATSINFITAHDGFTLMDMVSYNYKHNEANGENNNDGSNDNDSWNCGWEGPTDDPGINALRKRQVKNAVAMLMVSTGVPMILMGDEVGRTQYGNNNTYCHDNELNWQDWTLLEKNADLFRFFKNCIAFRHAHPVLRSKYHFSNRDYMGSGYADITWHGTQAWNADWSGRALAFMLCGKHAKAGTVEDNYVYVAMNMHWEALWFGIPGLPDGMKWHVFANTGAPTPDDIWEPGFEPMLENQSGLLLGSRSVLILVGK</sequence>
<evidence type="ECO:0000256" key="2">
    <source>
        <dbReference type="ARBA" id="ARBA00022801"/>
    </source>
</evidence>
<dbReference type="Gene3D" id="2.60.40.1180">
    <property type="entry name" value="Golgi alpha-mannosidase II"/>
    <property type="match status" value="1"/>
</dbReference>
<gene>
    <name evidence="7" type="primary">glgX</name>
    <name evidence="7" type="ORF">H6G03_01345</name>
</gene>
<dbReference type="CDD" id="cd11326">
    <property type="entry name" value="AmyAc_Glg_debranch"/>
    <property type="match status" value="1"/>
</dbReference>
<proteinExistence type="inferred from homology"/>
<keyword evidence="3" id="KW-0809">Transit peptide</keyword>
<accession>A0A926ZGG1</accession>
<dbReference type="AlphaFoldDB" id="A0A926ZGG1"/>
<evidence type="ECO:0000256" key="3">
    <source>
        <dbReference type="ARBA" id="ARBA00022946"/>
    </source>
</evidence>
<evidence type="ECO:0000256" key="1">
    <source>
        <dbReference type="ARBA" id="ARBA00008061"/>
    </source>
</evidence>
<dbReference type="Gene3D" id="3.20.20.80">
    <property type="entry name" value="Glycosidases"/>
    <property type="match status" value="1"/>
</dbReference>
<dbReference type="InterPro" id="IPR006047">
    <property type="entry name" value="GH13_cat_dom"/>
</dbReference>
<evidence type="ECO:0000259" key="6">
    <source>
        <dbReference type="SMART" id="SM00642"/>
    </source>
</evidence>
<feature type="domain" description="Glycosyl hydrolase family 13 catalytic" evidence="6">
    <location>
        <begin position="166"/>
        <end position="578"/>
    </location>
</feature>
<dbReference type="InterPro" id="IPR013783">
    <property type="entry name" value="Ig-like_fold"/>
</dbReference>
<keyword evidence="4" id="KW-0326">Glycosidase</keyword>
<dbReference type="InterPro" id="IPR011837">
    <property type="entry name" value="Glycogen_debranch_GlgX"/>
</dbReference>
<keyword evidence="8" id="KW-1185">Reference proteome</keyword>
<dbReference type="FunFam" id="3.20.20.80:FF:000054">
    <property type="entry name" value="Glycogen debranching enzyme"/>
    <property type="match status" value="1"/>
</dbReference>
<dbReference type="Proteomes" id="UP000641646">
    <property type="component" value="Unassembled WGS sequence"/>
</dbReference>
<dbReference type="InterPro" id="IPR014756">
    <property type="entry name" value="Ig_E-set"/>
</dbReference>
<dbReference type="EMBL" id="JACJPW010000002">
    <property type="protein sequence ID" value="MBD2179766.1"/>
    <property type="molecule type" value="Genomic_DNA"/>
</dbReference>
<dbReference type="PANTHER" id="PTHR43002">
    <property type="entry name" value="GLYCOGEN DEBRANCHING ENZYME"/>
    <property type="match status" value="1"/>
</dbReference>
<evidence type="ECO:0000313" key="7">
    <source>
        <dbReference type="EMBL" id="MBD2179766.1"/>
    </source>
</evidence>
<evidence type="ECO:0000256" key="4">
    <source>
        <dbReference type="ARBA" id="ARBA00023295"/>
    </source>
</evidence>
<dbReference type="SUPFAM" id="SSF81296">
    <property type="entry name" value="E set domains"/>
    <property type="match status" value="1"/>
</dbReference>